<dbReference type="GO" id="GO:0009055">
    <property type="term" value="F:electron transfer activity"/>
    <property type="evidence" value="ECO:0007669"/>
    <property type="project" value="InterPro"/>
</dbReference>
<dbReference type="FunFam" id="2.60.40.420:FF:000013">
    <property type="entry name" value="basic blue protein-like"/>
    <property type="match status" value="1"/>
</dbReference>
<dbReference type="OrthoDB" id="2011645at2759"/>
<reference evidence="2" key="1">
    <citation type="submission" date="2014-09" db="EMBL/GenBank/DDBJ databases">
        <authorList>
            <person name="Mudge J."/>
            <person name="Ramaraj T."/>
            <person name="Lindquist I.E."/>
            <person name="Bharti A.K."/>
            <person name="Sundararajan A."/>
            <person name="Cameron C.T."/>
            <person name="Woodward J.E."/>
            <person name="May G.D."/>
            <person name="Brubaker C."/>
            <person name="Broadhvest J."/>
            <person name="Wilkins T.A."/>
        </authorList>
    </citation>
    <scope>NUCLEOTIDE SEQUENCE</scope>
    <source>
        <strain evidence="2">cv. AKA8401</strain>
    </source>
</reference>
<dbReference type="InterPro" id="IPR003245">
    <property type="entry name" value="Phytocyanin_dom"/>
</dbReference>
<accession>A0A0B0PWF8</accession>
<dbReference type="PANTHER" id="PTHR33021">
    <property type="entry name" value="BLUE COPPER PROTEIN"/>
    <property type="match status" value="1"/>
</dbReference>
<dbReference type="InterPro" id="IPR039391">
    <property type="entry name" value="Phytocyanin-like"/>
</dbReference>
<sequence length="127" mass="13255">MAQARGGAIAVAAVAAAVLCLLLSHFELAQAATYTVGGTGGWAINVAGWTKDKRFKAGDTLVFKYNPSIHNVVAVNRAGYSSCTTPKGAKVYQSGKDQIKLVKGQNYFICNYAGHCQAGMKIAVTAA</sequence>
<dbReference type="SUPFAM" id="SSF49503">
    <property type="entry name" value="Cupredoxins"/>
    <property type="match status" value="1"/>
</dbReference>
<dbReference type="GO" id="GO:0046872">
    <property type="term" value="F:metal ion binding"/>
    <property type="evidence" value="ECO:0007669"/>
    <property type="project" value="UniProtKB-KW"/>
</dbReference>
<dbReference type="OMA" id="CEVPRNA"/>
<dbReference type="Gene3D" id="2.60.40.420">
    <property type="entry name" value="Cupredoxins - blue copper proteins"/>
    <property type="match status" value="1"/>
</dbReference>
<name>A0A0B0PWF8_GOSAR</name>
<proteinExistence type="predicted"/>
<gene>
    <name evidence="1" type="ORF">F383_15755</name>
</gene>
<dbReference type="PANTHER" id="PTHR33021:SF9">
    <property type="entry name" value="PUTATIVE, EXPRESSED-RELATED"/>
    <property type="match status" value="1"/>
</dbReference>
<dbReference type="GO" id="GO:0005886">
    <property type="term" value="C:plasma membrane"/>
    <property type="evidence" value="ECO:0007669"/>
    <property type="project" value="TreeGrafter"/>
</dbReference>
<dbReference type="PROSITE" id="PS51485">
    <property type="entry name" value="PHYTOCYANIN"/>
    <property type="match status" value="1"/>
</dbReference>
<dbReference type="CDD" id="cd11013">
    <property type="entry name" value="Plantacyanin"/>
    <property type="match status" value="1"/>
</dbReference>
<organism evidence="1 2">
    <name type="scientific">Gossypium arboreum</name>
    <name type="common">Tree cotton</name>
    <name type="synonym">Gossypium nanking</name>
    <dbReference type="NCBI Taxonomy" id="29729"/>
    <lineage>
        <taxon>Eukaryota</taxon>
        <taxon>Viridiplantae</taxon>
        <taxon>Streptophyta</taxon>
        <taxon>Embryophyta</taxon>
        <taxon>Tracheophyta</taxon>
        <taxon>Spermatophyta</taxon>
        <taxon>Magnoliopsida</taxon>
        <taxon>eudicotyledons</taxon>
        <taxon>Gunneridae</taxon>
        <taxon>Pentapetalae</taxon>
        <taxon>rosids</taxon>
        <taxon>malvids</taxon>
        <taxon>Malvales</taxon>
        <taxon>Malvaceae</taxon>
        <taxon>Malvoideae</taxon>
        <taxon>Gossypium</taxon>
    </lineage>
</organism>
<evidence type="ECO:0000313" key="2">
    <source>
        <dbReference type="Proteomes" id="UP000032142"/>
    </source>
</evidence>
<dbReference type="KEGG" id="gab:108459530"/>
<dbReference type="EMBL" id="KN449083">
    <property type="protein sequence ID" value="KHG29325.1"/>
    <property type="molecule type" value="Genomic_DNA"/>
</dbReference>
<dbReference type="Pfam" id="PF02298">
    <property type="entry name" value="Cu_bind_like"/>
    <property type="match status" value="1"/>
</dbReference>
<protein>
    <submittedName>
        <fullName evidence="1">Basic blue</fullName>
    </submittedName>
</protein>
<dbReference type="AlphaFoldDB" id="A0A0B0PWF8"/>
<keyword evidence="2" id="KW-1185">Reference proteome</keyword>
<dbReference type="Proteomes" id="UP000032142">
    <property type="component" value="Unassembled WGS sequence"/>
</dbReference>
<dbReference type="InterPro" id="IPR041844">
    <property type="entry name" value="Plantacyanin"/>
</dbReference>
<dbReference type="InterPro" id="IPR008972">
    <property type="entry name" value="Cupredoxin"/>
</dbReference>
<evidence type="ECO:0000313" key="1">
    <source>
        <dbReference type="EMBL" id="KHG29325.1"/>
    </source>
</evidence>